<dbReference type="Proteomes" id="UP001501705">
    <property type="component" value="Unassembled WGS sequence"/>
</dbReference>
<keyword evidence="1" id="KW-1133">Transmembrane helix</keyword>
<evidence type="ECO:0000313" key="3">
    <source>
        <dbReference type="Proteomes" id="UP001501705"/>
    </source>
</evidence>
<evidence type="ECO:0000256" key="1">
    <source>
        <dbReference type="SAM" id="Phobius"/>
    </source>
</evidence>
<name>A0ABN2E692_9ACTN</name>
<feature type="transmembrane region" description="Helical" evidence="1">
    <location>
        <begin position="43"/>
        <end position="62"/>
    </location>
</feature>
<keyword evidence="1" id="KW-0472">Membrane</keyword>
<gene>
    <name evidence="2" type="ORF">GCM10009804_62750</name>
</gene>
<accession>A0ABN2E692</accession>
<comment type="caution">
    <text evidence="2">The sequence shown here is derived from an EMBL/GenBank/DDBJ whole genome shotgun (WGS) entry which is preliminary data.</text>
</comment>
<keyword evidence="1" id="KW-0812">Transmembrane</keyword>
<reference evidence="2 3" key="1">
    <citation type="journal article" date="2019" name="Int. J. Syst. Evol. Microbiol.">
        <title>The Global Catalogue of Microorganisms (GCM) 10K type strain sequencing project: providing services to taxonomists for standard genome sequencing and annotation.</title>
        <authorList>
            <consortium name="The Broad Institute Genomics Platform"/>
            <consortium name="The Broad Institute Genome Sequencing Center for Infectious Disease"/>
            <person name="Wu L."/>
            <person name="Ma J."/>
        </authorList>
    </citation>
    <scope>NUCLEOTIDE SEQUENCE [LARGE SCALE GENOMIC DNA]</scope>
    <source>
        <strain evidence="2 3">JCM 15572</strain>
    </source>
</reference>
<proteinExistence type="predicted"/>
<evidence type="ECO:0000313" key="2">
    <source>
        <dbReference type="EMBL" id="GAA1597738.1"/>
    </source>
</evidence>
<organism evidence="2 3">
    <name type="scientific">Kribbella hippodromi</name>
    <dbReference type="NCBI Taxonomy" id="434347"/>
    <lineage>
        <taxon>Bacteria</taxon>
        <taxon>Bacillati</taxon>
        <taxon>Actinomycetota</taxon>
        <taxon>Actinomycetes</taxon>
        <taxon>Propionibacteriales</taxon>
        <taxon>Kribbellaceae</taxon>
        <taxon>Kribbella</taxon>
    </lineage>
</organism>
<protein>
    <submittedName>
        <fullName evidence="2">Uncharacterized protein</fullName>
    </submittedName>
</protein>
<dbReference type="EMBL" id="BAAAPH010000025">
    <property type="protein sequence ID" value="GAA1597738.1"/>
    <property type="molecule type" value="Genomic_DNA"/>
</dbReference>
<keyword evidence="3" id="KW-1185">Reference proteome</keyword>
<sequence>MWTGVLVAAMVVVAIGGQGAIRLLINHDNRGLMDWMPGGFTGALLADLALVAIGLIVGGIAGNRRPKESAE</sequence>
<dbReference type="RefSeq" id="WP_344239310.1">
    <property type="nucleotide sequence ID" value="NZ_BAAAPH010000025.1"/>
</dbReference>